<dbReference type="Proteomes" id="UP000821837">
    <property type="component" value="Chromosome 6"/>
</dbReference>
<reference evidence="1" key="2">
    <citation type="submission" date="2021-09" db="EMBL/GenBank/DDBJ databases">
        <authorList>
            <person name="Jia N."/>
            <person name="Wang J."/>
            <person name="Shi W."/>
            <person name="Du L."/>
            <person name="Sun Y."/>
            <person name="Zhan W."/>
            <person name="Jiang J."/>
            <person name="Wang Q."/>
            <person name="Zhang B."/>
            <person name="Ji P."/>
            <person name="Sakyi L.B."/>
            <person name="Cui X."/>
            <person name="Yuan T."/>
            <person name="Jiang B."/>
            <person name="Yang W."/>
            <person name="Lam T.T.-Y."/>
            <person name="Chang Q."/>
            <person name="Ding S."/>
            <person name="Wang X."/>
            <person name="Zhu J."/>
            <person name="Ruan X."/>
            <person name="Zhao L."/>
            <person name="Wei J."/>
            <person name="Que T."/>
            <person name="Du C."/>
            <person name="Cheng J."/>
            <person name="Dai P."/>
            <person name="Han X."/>
            <person name="Huang E."/>
            <person name="Gao Y."/>
            <person name="Liu J."/>
            <person name="Shao H."/>
            <person name="Ye R."/>
            <person name="Li L."/>
            <person name="Wei W."/>
            <person name="Wang X."/>
            <person name="Wang C."/>
            <person name="Huo Q."/>
            <person name="Li W."/>
            <person name="Guo W."/>
            <person name="Chen H."/>
            <person name="Chen S."/>
            <person name="Zhou L."/>
            <person name="Zhou L."/>
            <person name="Ni X."/>
            <person name="Tian J."/>
            <person name="Zhou Y."/>
            <person name="Sheng Y."/>
            <person name="Liu T."/>
            <person name="Pan Y."/>
            <person name="Xia L."/>
            <person name="Li J."/>
            <person name="Zhao F."/>
            <person name="Cao W."/>
        </authorList>
    </citation>
    <scope>NUCLEOTIDE SEQUENCE</scope>
    <source>
        <strain evidence="1">Rsan-2018</strain>
        <tissue evidence="1">Larvae</tissue>
    </source>
</reference>
<protein>
    <recommendedName>
        <fullName evidence="3">Tick transposon</fullName>
    </recommendedName>
</protein>
<sequence length="386" mass="42947">MCSATHPDSWGSDHLPIVITPAGGKIPRTRQCSTLDWRAFRRTRTSCIWYQQHRKQPQSSFRCPKTMLCQTFATRTYGLPDAELREDGRVGRASGTLSEARGDAKVWRLLRSLVTGPMAPQAVLAVAIRLGKYWHNGRPIASWHCHQLDLGPSTPGLTPSRREATTLPGLTAKTTLCSLYADDVALWVKGPRRKLTAIRRSPQRSLDVVTSSFRAIGLIVSPTKTEALLVHPRVAAWRAVRRLVLGDRLIPWSKAVTYLGLRIDHRLTWIPAVKLATFKATRVQTAVGKLLSRGQGCTPRLALQLYEGAATALAPHPKEQLERQHHVAIRRFMGLPRLSPVAASLAESQTWPLSLLMRPQALHYVDHLHRAPGGGALLRRLRSRPA</sequence>
<name>A0A9D4PKF8_RHISA</name>
<organism evidence="1 2">
    <name type="scientific">Rhipicephalus sanguineus</name>
    <name type="common">Brown dog tick</name>
    <name type="synonym">Ixodes sanguineus</name>
    <dbReference type="NCBI Taxonomy" id="34632"/>
    <lineage>
        <taxon>Eukaryota</taxon>
        <taxon>Metazoa</taxon>
        <taxon>Ecdysozoa</taxon>
        <taxon>Arthropoda</taxon>
        <taxon>Chelicerata</taxon>
        <taxon>Arachnida</taxon>
        <taxon>Acari</taxon>
        <taxon>Parasitiformes</taxon>
        <taxon>Ixodida</taxon>
        <taxon>Ixodoidea</taxon>
        <taxon>Ixodidae</taxon>
        <taxon>Rhipicephalinae</taxon>
        <taxon>Rhipicephalus</taxon>
        <taxon>Rhipicephalus</taxon>
    </lineage>
</organism>
<evidence type="ECO:0008006" key="3">
    <source>
        <dbReference type="Google" id="ProtNLM"/>
    </source>
</evidence>
<comment type="caution">
    <text evidence="1">The sequence shown here is derived from an EMBL/GenBank/DDBJ whole genome shotgun (WGS) entry which is preliminary data.</text>
</comment>
<dbReference type="VEuPathDB" id="VectorBase:RSAN_040001"/>
<evidence type="ECO:0000313" key="1">
    <source>
        <dbReference type="EMBL" id="KAH7946657.1"/>
    </source>
</evidence>
<proteinExistence type="predicted"/>
<evidence type="ECO:0000313" key="2">
    <source>
        <dbReference type="Proteomes" id="UP000821837"/>
    </source>
</evidence>
<dbReference type="EMBL" id="JABSTV010001252">
    <property type="protein sequence ID" value="KAH7946657.1"/>
    <property type="molecule type" value="Genomic_DNA"/>
</dbReference>
<reference evidence="1" key="1">
    <citation type="journal article" date="2020" name="Cell">
        <title>Large-Scale Comparative Analyses of Tick Genomes Elucidate Their Genetic Diversity and Vector Capacities.</title>
        <authorList>
            <consortium name="Tick Genome and Microbiome Consortium (TIGMIC)"/>
            <person name="Jia N."/>
            <person name="Wang J."/>
            <person name="Shi W."/>
            <person name="Du L."/>
            <person name="Sun Y."/>
            <person name="Zhan W."/>
            <person name="Jiang J.F."/>
            <person name="Wang Q."/>
            <person name="Zhang B."/>
            <person name="Ji P."/>
            <person name="Bell-Sakyi L."/>
            <person name="Cui X.M."/>
            <person name="Yuan T.T."/>
            <person name="Jiang B.G."/>
            <person name="Yang W.F."/>
            <person name="Lam T.T."/>
            <person name="Chang Q.C."/>
            <person name="Ding S.J."/>
            <person name="Wang X.J."/>
            <person name="Zhu J.G."/>
            <person name="Ruan X.D."/>
            <person name="Zhao L."/>
            <person name="Wei J.T."/>
            <person name="Ye R.Z."/>
            <person name="Que T.C."/>
            <person name="Du C.H."/>
            <person name="Zhou Y.H."/>
            <person name="Cheng J.X."/>
            <person name="Dai P.F."/>
            <person name="Guo W.B."/>
            <person name="Han X.H."/>
            <person name="Huang E.J."/>
            <person name="Li L.F."/>
            <person name="Wei W."/>
            <person name="Gao Y.C."/>
            <person name="Liu J.Z."/>
            <person name="Shao H.Z."/>
            <person name="Wang X."/>
            <person name="Wang C.C."/>
            <person name="Yang T.C."/>
            <person name="Huo Q.B."/>
            <person name="Li W."/>
            <person name="Chen H.Y."/>
            <person name="Chen S.E."/>
            <person name="Zhou L.G."/>
            <person name="Ni X.B."/>
            <person name="Tian J.H."/>
            <person name="Sheng Y."/>
            <person name="Liu T."/>
            <person name="Pan Y.S."/>
            <person name="Xia L.Y."/>
            <person name="Li J."/>
            <person name="Zhao F."/>
            <person name="Cao W.C."/>
        </authorList>
    </citation>
    <scope>NUCLEOTIDE SEQUENCE</scope>
    <source>
        <strain evidence="1">Rsan-2018</strain>
    </source>
</reference>
<dbReference type="VEuPathDB" id="VectorBase:RSAN_035899"/>
<keyword evidence="2" id="KW-1185">Reference proteome</keyword>
<gene>
    <name evidence="1" type="ORF">HPB52_002836</name>
</gene>
<dbReference type="AlphaFoldDB" id="A0A9D4PKF8"/>
<accession>A0A9D4PKF8</accession>